<dbReference type="Proteomes" id="UP001152759">
    <property type="component" value="Chromosome 5"/>
</dbReference>
<evidence type="ECO:0000313" key="3">
    <source>
        <dbReference type="EMBL" id="CAH0390720.1"/>
    </source>
</evidence>
<feature type="compositionally biased region" description="Basic and acidic residues" evidence="1">
    <location>
        <begin position="41"/>
        <end position="50"/>
    </location>
</feature>
<keyword evidence="4" id="KW-1185">Reference proteome</keyword>
<feature type="chain" id="PRO_5040279421" evidence="2">
    <location>
        <begin position="17"/>
        <end position="357"/>
    </location>
</feature>
<feature type="region of interest" description="Disordered" evidence="1">
    <location>
        <begin position="37"/>
        <end position="132"/>
    </location>
</feature>
<dbReference type="CDD" id="cd00866">
    <property type="entry name" value="PEBP_euk"/>
    <property type="match status" value="1"/>
</dbReference>
<dbReference type="EMBL" id="OU963866">
    <property type="protein sequence ID" value="CAH0390720.1"/>
    <property type="molecule type" value="Genomic_DNA"/>
</dbReference>
<accession>A0A9P0ADB4</accession>
<reference evidence="3" key="1">
    <citation type="submission" date="2021-12" db="EMBL/GenBank/DDBJ databases">
        <authorList>
            <person name="King R."/>
        </authorList>
    </citation>
    <scope>NUCLEOTIDE SEQUENCE</scope>
</reference>
<protein>
    <submittedName>
        <fullName evidence="3">Uncharacterized protein</fullName>
    </submittedName>
</protein>
<dbReference type="PANTHER" id="PTHR11362:SF82">
    <property type="entry name" value="PHOSPHATIDYLETHANOLAMINE-BINDING PROTEIN 4"/>
    <property type="match status" value="1"/>
</dbReference>
<gene>
    <name evidence="3" type="ORF">BEMITA_LOCUS9421</name>
</gene>
<feature type="compositionally biased region" description="Basic and acidic residues" evidence="1">
    <location>
        <begin position="57"/>
        <end position="66"/>
    </location>
</feature>
<dbReference type="Pfam" id="PF01161">
    <property type="entry name" value="PBP"/>
    <property type="match status" value="1"/>
</dbReference>
<keyword evidence="2" id="KW-0732">Signal</keyword>
<dbReference type="InterPro" id="IPR035810">
    <property type="entry name" value="PEBP_euk"/>
</dbReference>
<sequence>MASVPVLLSMVLQTYSVSVVSMAHSLHLLGFPPRKVRSRKNKENMERTDSPESMEMESTKGTESTKKTRRTKSTKTKSTKSKKPKSTRSTKTKSTKAKSTKITKTKKTPTPKIKKSTRNTRRPRISKNTESTKISKTTEVIGSTEILTTTRHGKTRSRPKNISPFDAIFRENEIVPQIVNNTPIYKCEVEYGKERIHFGNNMTADQIAEKPTLVKWPTQSGAFYTLLMFGPDVPTREKSCEMMWRHWAVGNIPKNDIHKGDTLVEYENIEPFYRAGFHRILFFIYKQPGRRRLNFTSSKGVIKKGAKWEVRGVWYIERFLAKFNLTEPIAANFFFLYDLNPHPEIPQVTVDPLSLIR</sequence>
<name>A0A9P0ADB4_BEMTA</name>
<dbReference type="AlphaFoldDB" id="A0A9P0ADB4"/>
<proteinExistence type="predicted"/>
<evidence type="ECO:0000313" key="4">
    <source>
        <dbReference type="Proteomes" id="UP001152759"/>
    </source>
</evidence>
<organism evidence="3 4">
    <name type="scientific">Bemisia tabaci</name>
    <name type="common">Sweetpotato whitefly</name>
    <name type="synonym">Aleurodes tabaci</name>
    <dbReference type="NCBI Taxonomy" id="7038"/>
    <lineage>
        <taxon>Eukaryota</taxon>
        <taxon>Metazoa</taxon>
        <taxon>Ecdysozoa</taxon>
        <taxon>Arthropoda</taxon>
        <taxon>Hexapoda</taxon>
        <taxon>Insecta</taxon>
        <taxon>Pterygota</taxon>
        <taxon>Neoptera</taxon>
        <taxon>Paraneoptera</taxon>
        <taxon>Hemiptera</taxon>
        <taxon>Sternorrhyncha</taxon>
        <taxon>Aleyrodoidea</taxon>
        <taxon>Aleyrodidae</taxon>
        <taxon>Aleyrodinae</taxon>
        <taxon>Bemisia</taxon>
    </lineage>
</organism>
<dbReference type="PANTHER" id="PTHR11362">
    <property type="entry name" value="PHOSPHATIDYLETHANOLAMINE-BINDING PROTEIN"/>
    <property type="match status" value="1"/>
</dbReference>
<feature type="signal peptide" evidence="2">
    <location>
        <begin position="1"/>
        <end position="16"/>
    </location>
</feature>
<dbReference type="Gene3D" id="3.90.280.10">
    <property type="entry name" value="PEBP-like"/>
    <property type="match status" value="1"/>
</dbReference>
<dbReference type="InterPro" id="IPR008914">
    <property type="entry name" value="PEBP"/>
</dbReference>
<dbReference type="SUPFAM" id="SSF49777">
    <property type="entry name" value="PEBP-like"/>
    <property type="match status" value="1"/>
</dbReference>
<dbReference type="InterPro" id="IPR036610">
    <property type="entry name" value="PEBP-like_sf"/>
</dbReference>
<evidence type="ECO:0000256" key="2">
    <source>
        <dbReference type="SAM" id="SignalP"/>
    </source>
</evidence>
<evidence type="ECO:0000256" key="1">
    <source>
        <dbReference type="SAM" id="MobiDB-lite"/>
    </source>
</evidence>
<feature type="compositionally biased region" description="Basic residues" evidence="1">
    <location>
        <begin position="67"/>
        <end position="125"/>
    </location>
</feature>